<sequence length="338" mass="39052">MEDYVSDPESLVPLFRLERVLKQDEAGRRTILLGKVNSKPSLLILERAPFPSSEAYLSQLPSTLQTLKNLGANDVYFWYLATSTPYSTTDPAEEFADLKINLIYPCTKQHIKKYSKQAVRMVVETPDIYRRSVKPYMLAKREQGRLNWVYNIIDGKTEVEDVIYRTPPGRDGDEGFLLLPDLNWDRKTMESLHLLGLVERRDIWSLRDLKRRHLPWLKHMRDKLVEATVKMYGEKGVERDTLKLYVHYQPTYYHFHIHIVHVALEAGATQSVGKAIGLETIISQLETMGGEEERGMEEIELHYTVGEASELWTELFAPLKKRQSQTSTQRSDTASPPQ</sequence>
<dbReference type="PANTHER" id="PTHR12978:SF0">
    <property type="entry name" value="M7GPPPX DIPHOSPHATASE"/>
    <property type="match status" value="1"/>
</dbReference>
<dbReference type="AlphaFoldDB" id="A0A1E1JST2"/>
<dbReference type="Gene3D" id="3.30.428.10">
    <property type="entry name" value="HIT-like"/>
    <property type="match status" value="1"/>
</dbReference>
<dbReference type="PIRSF" id="PIRSF028973">
    <property type="entry name" value="Scavenger_mRNA_decap_enz"/>
    <property type="match status" value="1"/>
</dbReference>
<dbReference type="SUPFAM" id="SSF102860">
    <property type="entry name" value="mRNA decapping enzyme DcpS N-terminal domain"/>
    <property type="match status" value="1"/>
</dbReference>
<dbReference type="GO" id="GO:0016787">
    <property type="term" value="F:hydrolase activity"/>
    <property type="evidence" value="ECO:0007669"/>
    <property type="project" value="InterPro"/>
</dbReference>
<evidence type="ECO:0000256" key="1">
    <source>
        <dbReference type="ARBA" id="ARBA00010208"/>
    </source>
</evidence>
<evidence type="ECO:0000256" key="2">
    <source>
        <dbReference type="PIRSR" id="PIRSR028973-1"/>
    </source>
</evidence>
<dbReference type="InterPro" id="IPR011145">
    <property type="entry name" value="Scavenger_mRNA_decap_enz_N"/>
</dbReference>
<keyword evidence="4" id="KW-1185">Reference proteome</keyword>
<feature type="active site" description="Nucleophile" evidence="2">
    <location>
        <position position="256"/>
    </location>
</feature>
<evidence type="ECO:0000313" key="4">
    <source>
        <dbReference type="Proteomes" id="UP000178129"/>
    </source>
</evidence>
<name>A0A1E1JST2_9HELO</name>
<comment type="caution">
    <text evidence="3">The sequence shown here is derived from an EMBL/GenBank/DDBJ whole genome shotgun (WGS) entry which is preliminary data.</text>
</comment>
<protein>
    <submittedName>
        <fullName evidence="3">Related to histidine triad protein member</fullName>
    </submittedName>
</protein>
<dbReference type="Gene3D" id="3.30.200.40">
    <property type="entry name" value="Scavenger mRNA decapping enzyme, N-terminal domain"/>
    <property type="match status" value="1"/>
</dbReference>
<comment type="similarity">
    <text evidence="1">Belongs to the HIT family.</text>
</comment>
<dbReference type="GO" id="GO:0000932">
    <property type="term" value="C:P-body"/>
    <property type="evidence" value="ECO:0007669"/>
    <property type="project" value="TreeGrafter"/>
</dbReference>
<dbReference type="FunFam" id="3.30.428.10:FF:000016">
    <property type="entry name" value="Scavenger mRNA decapping enzyme"/>
    <property type="match status" value="1"/>
</dbReference>
<accession>A0A1E1JST2</accession>
<dbReference type="SUPFAM" id="SSF54197">
    <property type="entry name" value="HIT-like"/>
    <property type="match status" value="1"/>
</dbReference>
<dbReference type="Pfam" id="PF05652">
    <property type="entry name" value="DcpS"/>
    <property type="match status" value="1"/>
</dbReference>
<dbReference type="InterPro" id="IPR008594">
    <property type="entry name" value="DcpS/DCS2"/>
</dbReference>
<dbReference type="GO" id="GO:0000290">
    <property type="term" value="P:deadenylation-dependent decapping of nuclear-transcribed mRNA"/>
    <property type="evidence" value="ECO:0007669"/>
    <property type="project" value="InterPro"/>
</dbReference>
<proteinExistence type="inferred from homology"/>
<dbReference type="EMBL" id="FJUW01000002">
    <property type="protein sequence ID" value="CZS88742.1"/>
    <property type="molecule type" value="Genomic_DNA"/>
</dbReference>
<dbReference type="Proteomes" id="UP000178129">
    <property type="component" value="Unassembled WGS sequence"/>
</dbReference>
<dbReference type="InParanoid" id="A0A1E1JST2"/>
<dbReference type="STRING" id="914237.A0A1E1JST2"/>
<dbReference type="Pfam" id="PF11969">
    <property type="entry name" value="DcpS_C"/>
    <property type="match status" value="1"/>
</dbReference>
<evidence type="ECO:0000313" key="3">
    <source>
        <dbReference type="EMBL" id="CZS88742.1"/>
    </source>
</evidence>
<dbReference type="FunCoup" id="A0A1E1JST2">
    <property type="interactions" value="904"/>
</dbReference>
<dbReference type="GO" id="GO:0000340">
    <property type="term" value="F:RNA 7-methylguanosine cap binding"/>
    <property type="evidence" value="ECO:0007669"/>
    <property type="project" value="TreeGrafter"/>
</dbReference>
<dbReference type="GO" id="GO:0005634">
    <property type="term" value="C:nucleus"/>
    <property type="evidence" value="ECO:0007669"/>
    <property type="project" value="TreeGrafter"/>
</dbReference>
<dbReference type="InterPro" id="IPR036265">
    <property type="entry name" value="HIT-like_sf"/>
</dbReference>
<reference evidence="4" key="1">
    <citation type="submission" date="2016-03" db="EMBL/GenBank/DDBJ databases">
        <authorList>
            <person name="Ploux O."/>
        </authorList>
    </citation>
    <scope>NUCLEOTIDE SEQUENCE [LARGE SCALE GENOMIC DNA]</scope>
    <source>
        <strain evidence="4">UK7</strain>
    </source>
</reference>
<organism evidence="3 4">
    <name type="scientific">Rhynchosporium graminicola</name>
    <dbReference type="NCBI Taxonomy" id="2792576"/>
    <lineage>
        <taxon>Eukaryota</taxon>
        <taxon>Fungi</taxon>
        <taxon>Dikarya</taxon>
        <taxon>Ascomycota</taxon>
        <taxon>Pezizomycotina</taxon>
        <taxon>Leotiomycetes</taxon>
        <taxon>Helotiales</taxon>
        <taxon>Ploettnerulaceae</taxon>
        <taxon>Rhynchosporium</taxon>
    </lineage>
</organism>
<gene>
    <name evidence="3" type="ORF">RCO7_04485</name>
</gene>
<dbReference type="PANTHER" id="PTHR12978">
    <property type="entry name" value="HISTIDINE TRIAD HIT PROTEIN MEMBER"/>
    <property type="match status" value="1"/>
</dbReference>